<dbReference type="Proteomes" id="UP000007799">
    <property type="component" value="Unassembled WGS sequence"/>
</dbReference>
<feature type="domain" description="HMG box" evidence="6">
    <location>
        <begin position="128"/>
        <end position="196"/>
    </location>
</feature>
<dbReference type="EMBL" id="GL832963">
    <property type="protein sequence ID" value="EGD83639.1"/>
    <property type="molecule type" value="Genomic_DNA"/>
</dbReference>
<dbReference type="OrthoDB" id="1919336at2759"/>
<dbReference type="InterPro" id="IPR036910">
    <property type="entry name" value="HMG_box_dom_sf"/>
</dbReference>
<evidence type="ECO:0000256" key="2">
    <source>
        <dbReference type="ARBA" id="ARBA00023125"/>
    </source>
</evidence>
<sequence>MGKKKRSADARFPLWWCETDQRIIRGVISALEEADADACYARDNDWVDWDAIAPEGMSGQEAKERWEHLAKEVPKRRTNLEIARIVQKNFNGAKATGNVLTPTQYTKVANMRRHPQRLKAQDLYPDFPKRPMSAFFLWAEDQRESIRVEMPDAQARVIQRVLGERWRDIPENVKDVYKQRAAEAMERYYAEMDKFYHVHPEAKVDKKLARLPAKKPKLTLDAPKPPPRSGYLLFLQEVRSTMPDVPFTDAVRHIAAQWQALSEEVKASYARRLDQMWSKHDEEWEAFVQSMPEHQRAELERMRPSSAHPRHKQSPSSTAATSSAAAAAAVSTAQPDGSGQYSSPSRHTEGWRPPFRSHDGGDVNARGQDWIGAEPSGGAPTTATTT</sequence>
<keyword evidence="8" id="KW-1185">Reference proteome</keyword>
<dbReference type="GO" id="GO:0005634">
    <property type="term" value="C:nucleus"/>
    <property type="evidence" value="ECO:0007669"/>
    <property type="project" value="UniProtKB-SubCell"/>
</dbReference>
<dbReference type="FunCoup" id="F2U707">
    <property type="interactions" value="1087"/>
</dbReference>
<evidence type="ECO:0000256" key="1">
    <source>
        <dbReference type="ARBA" id="ARBA00004123"/>
    </source>
</evidence>
<evidence type="ECO:0000256" key="3">
    <source>
        <dbReference type="ARBA" id="ARBA00023242"/>
    </source>
</evidence>
<dbReference type="AlphaFoldDB" id="F2U707"/>
<feature type="compositionally biased region" description="Low complexity" evidence="5">
    <location>
        <begin position="372"/>
        <end position="386"/>
    </location>
</feature>
<evidence type="ECO:0000313" key="7">
    <source>
        <dbReference type="EMBL" id="EGD83639.1"/>
    </source>
</evidence>
<dbReference type="KEGG" id="sre:PTSG_04247"/>
<evidence type="ECO:0000313" key="8">
    <source>
        <dbReference type="Proteomes" id="UP000007799"/>
    </source>
</evidence>
<dbReference type="PROSITE" id="PS50118">
    <property type="entry name" value="HMG_BOX_2"/>
    <property type="match status" value="2"/>
</dbReference>
<dbReference type="PANTHER" id="PTHR46318:SF3">
    <property type="entry name" value="UPSTREAM BINDING TRANSCRIPTION FACTOR"/>
    <property type="match status" value="1"/>
</dbReference>
<reference evidence="7" key="1">
    <citation type="submission" date="2009-08" db="EMBL/GenBank/DDBJ databases">
        <title>Annotation of Salpingoeca rosetta.</title>
        <authorList>
            <consortium name="The Broad Institute Genome Sequencing Platform"/>
            <person name="Russ C."/>
            <person name="Cuomo C."/>
            <person name="Burger G."/>
            <person name="Gray M.W."/>
            <person name="Holland P.W.H."/>
            <person name="King N."/>
            <person name="Lang F.B.F."/>
            <person name="Roger A.J."/>
            <person name="Ruiz-Trillo I."/>
            <person name="Young S.K."/>
            <person name="Zeng Q."/>
            <person name="Gargeya S."/>
            <person name="Alvarado L."/>
            <person name="Berlin A."/>
            <person name="Chapman S.B."/>
            <person name="Chen Z."/>
            <person name="Freedman E."/>
            <person name="Gellesch M."/>
            <person name="Goldberg J."/>
            <person name="Griggs A."/>
            <person name="Gujja S."/>
            <person name="Heilman E."/>
            <person name="Heiman D."/>
            <person name="Howarth C."/>
            <person name="Mehta T."/>
            <person name="Neiman D."/>
            <person name="Pearson M."/>
            <person name="Roberts A."/>
            <person name="Saif S."/>
            <person name="Shea T."/>
            <person name="Shenoy N."/>
            <person name="Sisk P."/>
            <person name="Stolte C."/>
            <person name="Sykes S."/>
            <person name="White J."/>
            <person name="Yandava C."/>
            <person name="Haas B."/>
            <person name="Nusbaum C."/>
            <person name="Birren B."/>
        </authorList>
    </citation>
    <scope>NUCLEOTIDE SEQUENCE [LARGE SCALE GENOMIC DNA]</scope>
    <source>
        <strain evidence="7">ATCC 50818</strain>
    </source>
</reference>
<keyword evidence="3 4" id="KW-0539">Nucleus</keyword>
<dbReference type="GO" id="GO:0003677">
    <property type="term" value="F:DNA binding"/>
    <property type="evidence" value="ECO:0007669"/>
    <property type="project" value="UniProtKB-UniRule"/>
</dbReference>
<evidence type="ECO:0000256" key="5">
    <source>
        <dbReference type="SAM" id="MobiDB-lite"/>
    </source>
</evidence>
<dbReference type="RefSeq" id="XP_004995143.1">
    <property type="nucleotide sequence ID" value="XM_004995086.1"/>
</dbReference>
<proteinExistence type="predicted"/>
<feature type="DNA-binding region" description="HMG box" evidence="4">
    <location>
        <begin position="224"/>
        <end position="288"/>
    </location>
</feature>
<evidence type="ECO:0000256" key="4">
    <source>
        <dbReference type="PROSITE-ProRule" id="PRU00267"/>
    </source>
</evidence>
<dbReference type="PANTHER" id="PTHR46318">
    <property type="entry name" value="UPSTREAM BINDING TRANSCRIPTION FACTOR"/>
    <property type="match status" value="1"/>
</dbReference>
<name>F2U707_SALR5</name>
<accession>F2U707</accession>
<dbReference type="CDD" id="cd00084">
    <property type="entry name" value="HMG-box_SF"/>
    <property type="match status" value="1"/>
</dbReference>
<feature type="compositionally biased region" description="Basic and acidic residues" evidence="5">
    <location>
        <begin position="293"/>
        <end position="303"/>
    </location>
</feature>
<dbReference type="SUPFAM" id="SSF47095">
    <property type="entry name" value="HMG-box"/>
    <property type="match status" value="2"/>
</dbReference>
<dbReference type="InterPro" id="IPR009071">
    <property type="entry name" value="HMG_box_dom"/>
</dbReference>
<evidence type="ECO:0000259" key="6">
    <source>
        <dbReference type="PROSITE" id="PS50118"/>
    </source>
</evidence>
<feature type="domain" description="HMG box" evidence="6">
    <location>
        <begin position="224"/>
        <end position="288"/>
    </location>
</feature>
<dbReference type="InterPro" id="IPR051762">
    <property type="entry name" value="UBF1"/>
</dbReference>
<dbReference type="Pfam" id="PF00505">
    <property type="entry name" value="HMG_box"/>
    <property type="match status" value="2"/>
</dbReference>
<feature type="compositionally biased region" description="Low complexity" evidence="5">
    <location>
        <begin position="316"/>
        <end position="333"/>
    </location>
</feature>
<feature type="DNA-binding region" description="HMG box" evidence="4">
    <location>
        <begin position="128"/>
        <end position="196"/>
    </location>
</feature>
<dbReference type="STRING" id="946362.F2U707"/>
<organism evidence="8">
    <name type="scientific">Salpingoeca rosetta (strain ATCC 50818 / BSB-021)</name>
    <dbReference type="NCBI Taxonomy" id="946362"/>
    <lineage>
        <taxon>Eukaryota</taxon>
        <taxon>Choanoflagellata</taxon>
        <taxon>Craspedida</taxon>
        <taxon>Salpingoecidae</taxon>
        <taxon>Salpingoeca</taxon>
    </lineage>
</organism>
<protein>
    <recommendedName>
        <fullName evidence="6">HMG box domain-containing protein</fullName>
    </recommendedName>
</protein>
<feature type="compositionally biased region" description="Polar residues" evidence="5">
    <location>
        <begin position="334"/>
        <end position="345"/>
    </location>
</feature>
<dbReference type="InParanoid" id="F2U707"/>
<dbReference type="eggNOG" id="KOG0381">
    <property type="taxonomic scope" value="Eukaryota"/>
</dbReference>
<keyword evidence="2 4" id="KW-0238">DNA-binding</keyword>
<dbReference type="GeneID" id="16075723"/>
<comment type="subcellular location">
    <subcellularLocation>
        <location evidence="1">Nucleus</location>
    </subcellularLocation>
</comment>
<gene>
    <name evidence="7" type="ORF">PTSG_04247</name>
</gene>
<dbReference type="Gene3D" id="1.10.30.10">
    <property type="entry name" value="High mobility group box domain"/>
    <property type="match status" value="2"/>
</dbReference>
<dbReference type="SMART" id="SM00398">
    <property type="entry name" value="HMG"/>
    <property type="match status" value="2"/>
</dbReference>
<feature type="compositionally biased region" description="Basic and acidic residues" evidence="5">
    <location>
        <begin position="346"/>
        <end position="361"/>
    </location>
</feature>
<feature type="region of interest" description="Disordered" evidence="5">
    <location>
        <begin position="291"/>
        <end position="386"/>
    </location>
</feature>